<gene>
    <name evidence="5" type="ORF">ABWK59_35385</name>
</gene>
<evidence type="ECO:0000256" key="3">
    <source>
        <dbReference type="SAM" id="MobiDB-lite"/>
    </source>
</evidence>
<dbReference type="GO" id="GO:0005737">
    <property type="term" value="C:cytoplasm"/>
    <property type="evidence" value="ECO:0007669"/>
    <property type="project" value="TreeGrafter"/>
</dbReference>
<dbReference type="GO" id="GO:0003677">
    <property type="term" value="F:DNA binding"/>
    <property type="evidence" value="ECO:0007669"/>
    <property type="project" value="InterPro"/>
</dbReference>
<feature type="region of interest" description="Disordered" evidence="3">
    <location>
        <begin position="1"/>
        <end position="73"/>
    </location>
</feature>
<dbReference type="RefSeq" id="WP_354644766.1">
    <property type="nucleotide sequence ID" value="NZ_CP159872.1"/>
</dbReference>
<evidence type="ECO:0000313" key="5">
    <source>
        <dbReference type="EMBL" id="XCM83828.1"/>
    </source>
</evidence>
<dbReference type="InterPro" id="IPR036388">
    <property type="entry name" value="WH-like_DNA-bd_sf"/>
</dbReference>
<name>A0AAU8K6L5_9ACTN</name>
<dbReference type="SUPFAM" id="SSF52540">
    <property type="entry name" value="P-loop containing nucleoside triphosphate hydrolases"/>
    <property type="match status" value="1"/>
</dbReference>
<proteinExistence type="predicted"/>
<dbReference type="PRINTS" id="PR00038">
    <property type="entry name" value="HTHLUXR"/>
</dbReference>
<reference evidence="5" key="1">
    <citation type="submission" date="2024-06" db="EMBL/GenBank/DDBJ databases">
        <title>The genome sequences of Kitasatospora sp. strain HUAS MG31.</title>
        <authorList>
            <person name="Mo P."/>
        </authorList>
    </citation>
    <scope>NUCLEOTIDE SEQUENCE</scope>
    <source>
        <strain evidence="5">HUAS MG31</strain>
    </source>
</reference>
<dbReference type="InterPro" id="IPR016032">
    <property type="entry name" value="Sig_transdc_resp-reg_C-effctor"/>
</dbReference>
<keyword evidence="1" id="KW-0547">Nucleotide-binding</keyword>
<dbReference type="InterPro" id="IPR000792">
    <property type="entry name" value="Tscrpt_reg_LuxR_C"/>
</dbReference>
<dbReference type="Pfam" id="PF00196">
    <property type="entry name" value="GerE"/>
    <property type="match status" value="1"/>
</dbReference>
<dbReference type="Gene3D" id="1.10.10.10">
    <property type="entry name" value="Winged helix-like DNA-binding domain superfamily/Winged helix DNA-binding domain"/>
    <property type="match status" value="1"/>
</dbReference>
<evidence type="ECO:0000256" key="1">
    <source>
        <dbReference type="ARBA" id="ARBA00022741"/>
    </source>
</evidence>
<dbReference type="GO" id="GO:0004016">
    <property type="term" value="F:adenylate cyclase activity"/>
    <property type="evidence" value="ECO:0007669"/>
    <property type="project" value="TreeGrafter"/>
</dbReference>
<dbReference type="PANTHER" id="PTHR16305">
    <property type="entry name" value="TESTICULAR SOLUBLE ADENYLYL CYCLASE"/>
    <property type="match status" value="1"/>
</dbReference>
<dbReference type="PROSITE" id="PS50043">
    <property type="entry name" value="HTH_LUXR_2"/>
    <property type="match status" value="1"/>
</dbReference>
<feature type="domain" description="HTH luxR-type" evidence="4">
    <location>
        <begin position="986"/>
        <end position="1050"/>
    </location>
</feature>
<organism evidence="5">
    <name type="scientific">Kitasatospora camelliae</name>
    <dbReference type="NCBI Taxonomy" id="3156397"/>
    <lineage>
        <taxon>Bacteria</taxon>
        <taxon>Bacillati</taxon>
        <taxon>Actinomycetota</taxon>
        <taxon>Actinomycetes</taxon>
        <taxon>Kitasatosporales</taxon>
        <taxon>Streptomycetaceae</taxon>
        <taxon>Kitasatospora</taxon>
    </lineage>
</organism>
<dbReference type="InterPro" id="IPR027417">
    <property type="entry name" value="P-loop_NTPase"/>
</dbReference>
<evidence type="ECO:0000259" key="4">
    <source>
        <dbReference type="PROSITE" id="PS50043"/>
    </source>
</evidence>
<dbReference type="Pfam" id="PF13191">
    <property type="entry name" value="AAA_16"/>
    <property type="match status" value="1"/>
</dbReference>
<keyword evidence="2" id="KW-0067">ATP-binding</keyword>
<dbReference type="GO" id="GO:0006355">
    <property type="term" value="P:regulation of DNA-templated transcription"/>
    <property type="evidence" value="ECO:0007669"/>
    <property type="project" value="InterPro"/>
</dbReference>
<sequence>MEATVEQAAPHPAIGPTGPTPDTAVTARGESPRLKAESLTTGCRRPARDHGPARRPSGRPDRRRPDRWPPGGRSGRICSWLLDQLDWALMPGVQAGLPGSDRRAGFAFVGRENEMRSLLSALHEGPSVVFVEGEAGIGKSRLLSEAARRLHDEGLPVLRGACHPLREPLPFGPAIDALRNGWSLFPSAARFGPATAALAPYVPELADRFPTAAPGPTGGTHNQLLVRAVHEILSALGPAVLMVEDLHWADEATRDLLLLLARNPPQQLRLVLTYRAGDLPGSGNVLGSPYRRPVGVGGTEIALGLLTRADIRELAASVIGPRAGASVVRELFERSGGLPLAAEEDLLGLADRLARSERGQPTTLDDTGVPRVLQETVNSRLAPLGSAARAAAEAAAVLAVPAAEELLARVAGTVEGEAEQALTAALDADLLVEQQPGRYGFRHVLARRAVYDRIPGPRRRRLHTRAVGALSDQDPPALVQIAHHTRMAGDTAAWPPRALAAARHAIALGDDGVAAELLQQLLAEPALPSDDRTSSALALSTIATHRADPAASVATLRRIIADPDLATEVRGEIRLNLGRTLGNTDVHRADLAELEQAIVELKSRPDLAAVAMACLGVFSSLSSRGGSIAEDLALTERAAALVSHSADPLARADVLASRITMLELVGDPRGRELIEELPRQSADRRILRHCARALHNAAYHRMNRGCDEAARALLREAEELARGAGSQIIQQSCQGILLHLDLADGRWTDLDRRLEVMLSEVAEGSTLRFGLLVASATLDTARGRWARARESLAPLVVSFSENPNWDLGQVGISVLTRLDLLEGDSSAAWQRMERATAAVHRKNLWVRPVELLPTAVQAALSCGLRAEAGRLTDDAAHGIRNLDAPGVTAGVSWCRGLLAADTDPDAYLDHLERARTRYEAIGRVHTAALVAEQMGRHRLAHTPDRPAHDLQYALDVFNRLGATADADRCQQALRGSGRLRSLPRGRRTYGTDLSPREHQVAELLTTGATNQDIARTLSLSPRTVEHHVAKVLRKLGVTRDDVRRALEADS</sequence>
<dbReference type="GO" id="GO:0005524">
    <property type="term" value="F:ATP binding"/>
    <property type="evidence" value="ECO:0007669"/>
    <property type="project" value="UniProtKB-KW"/>
</dbReference>
<evidence type="ECO:0000256" key="2">
    <source>
        <dbReference type="ARBA" id="ARBA00022840"/>
    </source>
</evidence>
<dbReference type="InterPro" id="IPR041664">
    <property type="entry name" value="AAA_16"/>
</dbReference>
<accession>A0AAU8K6L5</accession>
<dbReference type="PANTHER" id="PTHR16305:SF35">
    <property type="entry name" value="TRANSCRIPTIONAL ACTIVATOR DOMAIN"/>
    <property type="match status" value="1"/>
</dbReference>
<dbReference type="SMART" id="SM00421">
    <property type="entry name" value="HTH_LUXR"/>
    <property type="match status" value="1"/>
</dbReference>
<dbReference type="AlphaFoldDB" id="A0AAU8K6L5"/>
<dbReference type="SUPFAM" id="SSF46894">
    <property type="entry name" value="C-terminal effector domain of the bipartite response regulators"/>
    <property type="match status" value="1"/>
</dbReference>
<protein>
    <submittedName>
        <fullName evidence="5">AAA family ATPase</fullName>
    </submittedName>
</protein>
<dbReference type="CDD" id="cd06170">
    <property type="entry name" value="LuxR_C_like"/>
    <property type="match status" value="1"/>
</dbReference>
<dbReference type="EMBL" id="CP159872">
    <property type="protein sequence ID" value="XCM83828.1"/>
    <property type="molecule type" value="Genomic_DNA"/>
</dbReference>
<dbReference type="KEGG" id="kcm:ABWK59_35385"/>
<feature type="compositionally biased region" description="Basic and acidic residues" evidence="3">
    <location>
        <begin position="46"/>
        <end position="67"/>
    </location>
</feature>